<sequence>MTVHELPDAAEAVLAQVDRVPPGCVVTYGDIAAVLGIGPRQVGAVLSEYGSLVCWWRVLRADGRPPQGHEDAAMAAYREEGTPLRGAYLDRVDLARARFALG</sequence>
<feature type="domain" description="Methylated-DNA-[protein]-cysteine S-methyltransferase DNA binding" evidence="2">
    <location>
        <begin position="10"/>
        <end position="69"/>
    </location>
</feature>
<dbReference type="InterPro" id="IPR052520">
    <property type="entry name" value="ATL_DNA_repair"/>
</dbReference>
<comment type="caution">
    <text evidence="3">The sequence shown here is derived from an EMBL/GenBank/DDBJ whole genome shotgun (WGS) entry which is preliminary data.</text>
</comment>
<dbReference type="PANTHER" id="PTHR42942">
    <property type="entry name" value="6-O-METHYLGUANINE DNA METHYLTRANSFERASE"/>
    <property type="match status" value="1"/>
</dbReference>
<dbReference type="GO" id="GO:0006281">
    <property type="term" value="P:DNA repair"/>
    <property type="evidence" value="ECO:0007669"/>
    <property type="project" value="InterPro"/>
</dbReference>
<dbReference type="OrthoDB" id="9132167at2"/>
<dbReference type="Gene3D" id="1.10.10.10">
    <property type="entry name" value="Winged helix-like DNA-binding domain superfamily/Winged helix DNA-binding domain"/>
    <property type="match status" value="1"/>
</dbReference>
<organism evidence="3 4">
    <name type="scientific">Rudaeicoccus suwonensis</name>
    <dbReference type="NCBI Taxonomy" id="657409"/>
    <lineage>
        <taxon>Bacteria</taxon>
        <taxon>Bacillati</taxon>
        <taxon>Actinomycetota</taxon>
        <taxon>Actinomycetes</taxon>
        <taxon>Micrococcales</taxon>
        <taxon>Dermacoccaceae</taxon>
        <taxon>Rudaeicoccus</taxon>
    </lineage>
</organism>
<protein>
    <submittedName>
        <fullName evidence="3">O(6)-alkylguanine repair protein YbaZ</fullName>
    </submittedName>
</protein>
<dbReference type="GO" id="GO:0003824">
    <property type="term" value="F:catalytic activity"/>
    <property type="evidence" value="ECO:0007669"/>
    <property type="project" value="InterPro"/>
</dbReference>
<dbReference type="CDD" id="cd06445">
    <property type="entry name" value="ATase"/>
    <property type="match status" value="1"/>
</dbReference>
<evidence type="ECO:0000256" key="1">
    <source>
        <dbReference type="ARBA" id="ARBA00022763"/>
    </source>
</evidence>
<evidence type="ECO:0000313" key="3">
    <source>
        <dbReference type="EMBL" id="TWE09383.1"/>
    </source>
</evidence>
<dbReference type="Pfam" id="PF01035">
    <property type="entry name" value="DNA_binding_1"/>
    <property type="match status" value="1"/>
</dbReference>
<dbReference type="EMBL" id="VIVQ01000003">
    <property type="protein sequence ID" value="TWE09383.1"/>
    <property type="molecule type" value="Genomic_DNA"/>
</dbReference>
<dbReference type="InterPro" id="IPR014048">
    <property type="entry name" value="MethylDNA_cys_MeTrfase_DNA-bd"/>
</dbReference>
<dbReference type="InterPro" id="IPR036388">
    <property type="entry name" value="WH-like_DNA-bd_sf"/>
</dbReference>
<gene>
    <name evidence="3" type="ORF">BKA23_3085</name>
</gene>
<dbReference type="PANTHER" id="PTHR42942:SF1">
    <property type="entry name" value="ALKYLTRANSFERASE-LIKE PROTEIN 1"/>
    <property type="match status" value="1"/>
</dbReference>
<proteinExistence type="predicted"/>
<evidence type="ECO:0000259" key="2">
    <source>
        <dbReference type="Pfam" id="PF01035"/>
    </source>
</evidence>
<dbReference type="Proteomes" id="UP000318297">
    <property type="component" value="Unassembled WGS sequence"/>
</dbReference>
<dbReference type="RefSeq" id="WP_145230000.1">
    <property type="nucleotide sequence ID" value="NZ_VIVQ01000003.1"/>
</dbReference>
<name>A0A561E1A2_9MICO</name>
<keyword evidence="1" id="KW-0227">DNA damage</keyword>
<dbReference type="AlphaFoldDB" id="A0A561E1A2"/>
<reference evidence="3 4" key="1">
    <citation type="submission" date="2019-06" db="EMBL/GenBank/DDBJ databases">
        <title>Sequencing the genomes of 1000 actinobacteria strains.</title>
        <authorList>
            <person name="Klenk H.-P."/>
        </authorList>
    </citation>
    <scope>NUCLEOTIDE SEQUENCE [LARGE SCALE GENOMIC DNA]</scope>
    <source>
        <strain evidence="3 4">DSM 19560</strain>
    </source>
</reference>
<evidence type="ECO:0000313" key="4">
    <source>
        <dbReference type="Proteomes" id="UP000318297"/>
    </source>
</evidence>
<accession>A0A561E1A2</accession>
<keyword evidence="4" id="KW-1185">Reference proteome</keyword>
<dbReference type="InterPro" id="IPR036217">
    <property type="entry name" value="MethylDNA_cys_MeTrfase_DNAb"/>
</dbReference>
<dbReference type="SUPFAM" id="SSF46767">
    <property type="entry name" value="Methylated DNA-protein cysteine methyltransferase, C-terminal domain"/>
    <property type="match status" value="1"/>
</dbReference>